<organism evidence="2 3">
    <name type="scientific">Synaphobranchus kaupii</name>
    <name type="common">Kaup's arrowtooth eel</name>
    <dbReference type="NCBI Taxonomy" id="118154"/>
    <lineage>
        <taxon>Eukaryota</taxon>
        <taxon>Metazoa</taxon>
        <taxon>Chordata</taxon>
        <taxon>Craniata</taxon>
        <taxon>Vertebrata</taxon>
        <taxon>Euteleostomi</taxon>
        <taxon>Actinopterygii</taxon>
        <taxon>Neopterygii</taxon>
        <taxon>Teleostei</taxon>
        <taxon>Anguilliformes</taxon>
        <taxon>Synaphobranchidae</taxon>
        <taxon>Synaphobranchus</taxon>
    </lineage>
</organism>
<feature type="compositionally biased region" description="Basic residues" evidence="1">
    <location>
        <begin position="67"/>
        <end position="80"/>
    </location>
</feature>
<feature type="compositionally biased region" description="Polar residues" evidence="1">
    <location>
        <begin position="1"/>
        <end position="11"/>
    </location>
</feature>
<sequence>MASGRTISSAGTAGVRVHRGQERDRGRGPVPLADITTTGGVAPEPTARAPAVDPTAEARRRGDTRTTGRRRCCPHLKPKHRADELKLQGRHGHKRKKSRSRSRSASKPRDRDRGSSDVAAKKHKHERGGSGGGGHHRDRRDRSPLLRPRP</sequence>
<dbReference type="Proteomes" id="UP001152622">
    <property type="component" value="Chromosome 3"/>
</dbReference>
<proteinExistence type="predicted"/>
<accession>A0A9Q1FUI9</accession>
<gene>
    <name evidence="2" type="ORF">SKAU_G00080310</name>
</gene>
<name>A0A9Q1FUI9_SYNKA</name>
<evidence type="ECO:0000313" key="2">
    <source>
        <dbReference type="EMBL" id="KAJ8368003.1"/>
    </source>
</evidence>
<dbReference type="AlphaFoldDB" id="A0A9Q1FUI9"/>
<dbReference type="EMBL" id="JAINUF010000003">
    <property type="protein sequence ID" value="KAJ8368003.1"/>
    <property type="molecule type" value="Genomic_DNA"/>
</dbReference>
<keyword evidence="3" id="KW-1185">Reference proteome</keyword>
<reference evidence="2" key="1">
    <citation type="journal article" date="2023" name="Science">
        <title>Genome structures resolve the early diversification of teleost fishes.</title>
        <authorList>
            <person name="Parey E."/>
            <person name="Louis A."/>
            <person name="Montfort J."/>
            <person name="Bouchez O."/>
            <person name="Roques C."/>
            <person name="Iampietro C."/>
            <person name="Lluch J."/>
            <person name="Castinel A."/>
            <person name="Donnadieu C."/>
            <person name="Desvignes T."/>
            <person name="Floi Bucao C."/>
            <person name="Jouanno E."/>
            <person name="Wen M."/>
            <person name="Mejri S."/>
            <person name="Dirks R."/>
            <person name="Jansen H."/>
            <person name="Henkel C."/>
            <person name="Chen W.J."/>
            <person name="Zahm M."/>
            <person name="Cabau C."/>
            <person name="Klopp C."/>
            <person name="Thompson A.W."/>
            <person name="Robinson-Rechavi M."/>
            <person name="Braasch I."/>
            <person name="Lecointre G."/>
            <person name="Bobe J."/>
            <person name="Postlethwait J.H."/>
            <person name="Berthelot C."/>
            <person name="Roest Crollius H."/>
            <person name="Guiguen Y."/>
        </authorList>
    </citation>
    <scope>NUCLEOTIDE SEQUENCE</scope>
    <source>
        <strain evidence="2">WJC10195</strain>
    </source>
</reference>
<feature type="region of interest" description="Disordered" evidence="1">
    <location>
        <begin position="1"/>
        <end position="150"/>
    </location>
</feature>
<evidence type="ECO:0000313" key="3">
    <source>
        <dbReference type="Proteomes" id="UP001152622"/>
    </source>
</evidence>
<comment type="caution">
    <text evidence="2">The sequence shown here is derived from an EMBL/GenBank/DDBJ whole genome shotgun (WGS) entry which is preliminary data.</text>
</comment>
<protein>
    <submittedName>
        <fullName evidence="2">Uncharacterized protein</fullName>
    </submittedName>
</protein>
<feature type="compositionally biased region" description="Basic and acidic residues" evidence="1">
    <location>
        <begin position="56"/>
        <end position="66"/>
    </location>
</feature>
<evidence type="ECO:0000256" key="1">
    <source>
        <dbReference type="SAM" id="MobiDB-lite"/>
    </source>
</evidence>
<feature type="compositionally biased region" description="Basic residues" evidence="1">
    <location>
        <begin position="88"/>
        <end position="106"/>
    </location>
</feature>